<protein>
    <submittedName>
        <fullName evidence="2">Uncharacterized protein</fullName>
    </submittedName>
</protein>
<evidence type="ECO:0000313" key="3">
    <source>
        <dbReference type="Proteomes" id="UP000023152"/>
    </source>
</evidence>
<organism evidence="2 3">
    <name type="scientific">Reticulomyxa filosa</name>
    <dbReference type="NCBI Taxonomy" id="46433"/>
    <lineage>
        <taxon>Eukaryota</taxon>
        <taxon>Sar</taxon>
        <taxon>Rhizaria</taxon>
        <taxon>Retaria</taxon>
        <taxon>Foraminifera</taxon>
        <taxon>Monothalamids</taxon>
        <taxon>Reticulomyxidae</taxon>
        <taxon>Reticulomyxa</taxon>
    </lineage>
</organism>
<comment type="caution">
    <text evidence="2">The sequence shown here is derived from an EMBL/GenBank/DDBJ whole genome shotgun (WGS) entry which is preliminary data.</text>
</comment>
<proteinExistence type="predicted"/>
<keyword evidence="3" id="KW-1185">Reference proteome</keyword>
<reference evidence="2 3" key="1">
    <citation type="journal article" date="2013" name="Curr. Biol.">
        <title>The Genome of the Foraminiferan Reticulomyxa filosa.</title>
        <authorList>
            <person name="Glockner G."/>
            <person name="Hulsmann N."/>
            <person name="Schleicher M."/>
            <person name="Noegel A.A."/>
            <person name="Eichinger L."/>
            <person name="Gallinger C."/>
            <person name="Pawlowski J."/>
            <person name="Sierra R."/>
            <person name="Euteneuer U."/>
            <person name="Pillet L."/>
            <person name="Moustafa A."/>
            <person name="Platzer M."/>
            <person name="Groth M."/>
            <person name="Szafranski K."/>
            <person name="Schliwa M."/>
        </authorList>
    </citation>
    <scope>NUCLEOTIDE SEQUENCE [LARGE SCALE GENOMIC DNA]</scope>
</reference>
<accession>X6NXH2</accession>
<evidence type="ECO:0000313" key="2">
    <source>
        <dbReference type="EMBL" id="ETO30701.1"/>
    </source>
</evidence>
<name>X6NXH2_RETFI</name>
<dbReference type="AlphaFoldDB" id="X6NXH2"/>
<evidence type="ECO:0000256" key="1">
    <source>
        <dbReference type="SAM" id="MobiDB-lite"/>
    </source>
</evidence>
<feature type="compositionally biased region" description="Basic and acidic residues" evidence="1">
    <location>
        <begin position="1"/>
        <end position="21"/>
    </location>
</feature>
<dbReference type="Proteomes" id="UP000023152">
    <property type="component" value="Unassembled WGS sequence"/>
</dbReference>
<gene>
    <name evidence="2" type="ORF">RFI_06412</name>
</gene>
<sequence length="98" mass="11601">MPKGERDVEMKNVEQAKDKSSDTNSDSTSFHDSETKRLRQQQLLQDMEKKYEALSEEWKKIQMQSIDDMNFMQLMELCRHKGMSEKLIQQILELTSSK</sequence>
<dbReference type="EMBL" id="ASPP01005353">
    <property type="protein sequence ID" value="ETO30701.1"/>
    <property type="molecule type" value="Genomic_DNA"/>
</dbReference>
<feature type="region of interest" description="Disordered" evidence="1">
    <location>
        <begin position="1"/>
        <end position="38"/>
    </location>
</feature>